<dbReference type="InterPro" id="IPR033132">
    <property type="entry name" value="GH_1_N_CS"/>
</dbReference>
<dbReference type="GO" id="GO:0080079">
    <property type="term" value="F:cellobiose glucosidase activity"/>
    <property type="evidence" value="ECO:0007669"/>
    <property type="project" value="UniProtKB-ARBA"/>
</dbReference>
<evidence type="ECO:0000256" key="7">
    <source>
        <dbReference type="RuleBase" id="RU003690"/>
    </source>
</evidence>
<comment type="function">
    <text evidence="6">Plays an important role in cellulose degradation. Shows hydrolytic activity against several glycosidic compounds.</text>
</comment>
<keyword evidence="4" id="KW-0378">Hydrolase</keyword>
<evidence type="ECO:0000256" key="2">
    <source>
        <dbReference type="ARBA" id="ARBA00010838"/>
    </source>
</evidence>
<comment type="catalytic activity">
    <reaction evidence="1">
        <text>Hydrolysis of terminal, non-reducing beta-D-glucosyl residues with release of beta-D-glucose.</text>
        <dbReference type="EC" id="3.2.1.21"/>
    </reaction>
</comment>
<dbReference type="HOGENOM" id="CLU_001859_1_2_1"/>
<dbReference type="OMA" id="YGGWGSR"/>
<name>T0KVT4_COLGC</name>
<dbReference type="OrthoDB" id="65569at2759"/>
<dbReference type="AlphaFoldDB" id="T0KVT4"/>
<evidence type="ECO:0000256" key="1">
    <source>
        <dbReference type="ARBA" id="ARBA00000448"/>
    </source>
</evidence>
<dbReference type="STRING" id="1237896.T0KVT4"/>
<dbReference type="SUPFAM" id="SSF51445">
    <property type="entry name" value="(Trans)glycosidases"/>
    <property type="match status" value="1"/>
</dbReference>
<evidence type="ECO:0000256" key="3">
    <source>
        <dbReference type="ARBA" id="ARBA00012744"/>
    </source>
</evidence>
<dbReference type="Proteomes" id="UP000015530">
    <property type="component" value="Unassembled WGS sequence"/>
</dbReference>
<evidence type="ECO:0000256" key="4">
    <source>
        <dbReference type="ARBA" id="ARBA00022801"/>
    </source>
</evidence>
<organism evidence="8 9">
    <name type="scientific">Colletotrichum gloeosporioides (strain Cg-14)</name>
    <name type="common">Anthracnose fungus</name>
    <name type="synonym">Glomerella cingulata</name>
    <dbReference type="NCBI Taxonomy" id="1237896"/>
    <lineage>
        <taxon>Eukaryota</taxon>
        <taxon>Fungi</taxon>
        <taxon>Dikarya</taxon>
        <taxon>Ascomycota</taxon>
        <taxon>Pezizomycotina</taxon>
        <taxon>Sordariomycetes</taxon>
        <taxon>Hypocreomycetidae</taxon>
        <taxon>Glomerellales</taxon>
        <taxon>Glomerellaceae</taxon>
        <taxon>Colletotrichum</taxon>
        <taxon>Colletotrichum gloeosporioides species complex</taxon>
    </lineage>
</organism>
<accession>T0KVT4</accession>
<dbReference type="GO" id="GO:0030245">
    <property type="term" value="P:cellulose catabolic process"/>
    <property type="evidence" value="ECO:0007669"/>
    <property type="project" value="UniProtKB-ARBA"/>
</dbReference>
<keyword evidence="5" id="KW-0326">Glycosidase</keyword>
<dbReference type="InterPro" id="IPR001360">
    <property type="entry name" value="Glyco_hydro_1"/>
</dbReference>
<comment type="caution">
    <text evidence="8">The sequence shown here is derived from an EMBL/GenBank/DDBJ whole genome shotgun (WGS) entry which is preliminary data.</text>
</comment>
<evidence type="ECO:0000256" key="5">
    <source>
        <dbReference type="ARBA" id="ARBA00023295"/>
    </source>
</evidence>
<sequence length="475" mass="54048">MSLPKDFIWGFGTASYQIEGAISSDGRLPSIWDTFCNIPGKIADASSGAVACDAYNRTTDDIALLKQYGAKAYRFSISWSRVVPLGGRNDPLNEAGLRHYVNFVDALLEAGIQPMVTLYQWDLPEALQQRYGGLLDKDEFVADFAQYARTLFRALPKVKIWMTFTEPWIISVFGYNRGVFAPGRCSDRLVAPSGDSSLECWIVGHNILLAHATAVKIYREEFQSMDGGEIGITLNCDWAYPFDTDDENDRAACHRFKDFFLGWFADPIYRGCYPATMKHQLGNRLPTWQPEEIKLVKGSNDFFALDYYSSTFVKHKDVPPSLDDYMGNVEVTWHNIRGEEVGPESGLYYMRPNAEGLRHLLNWIADRYGPKIYIVENGTSIKGENAMPMSKALDDSFRCDFYRNHIDAVVKARVEDKVNVMAYMAWSLLDNFEWADGYKTRFGVTWVDFGDNQRRYPKKSAQLIRDLFTANLEGN</sequence>
<dbReference type="InterPro" id="IPR017853">
    <property type="entry name" value="GH"/>
</dbReference>
<reference evidence="9" key="1">
    <citation type="journal article" date="2013" name="Mol. Plant Microbe Interact.">
        <title>Global aspects of pacC regulation of pathogenicity genes in Colletotrichum gloeosporioides as revealed by transcriptome analysis.</title>
        <authorList>
            <person name="Alkan N."/>
            <person name="Meng X."/>
            <person name="Friedlander G."/>
            <person name="Reuveni E."/>
            <person name="Sukno S."/>
            <person name="Sherman A."/>
            <person name="Thon M."/>
            <person name="Fluhr R."/>
            <person name="Prusky D."/>
        </authorList>
    </citation>
    <scope>NUCLEOTIDE SEQUENCE [LARGE SCALE GENOMIC DNA]</scope>
    <source>
        <strain evidence="9">Cg-14</strain>
    </source>
</reference>
<dbReference type="PROSITE" id="PS00653">
    <property type="entry name" value="GLYCOSYL_HYDROL_F1_2"/>
    <property type="match status" value="1"/>
</dbReference>
<comment type="similarity">
    <text evidence="2 7">Belongs to the glycosyl hydrolase 1 family.</text>
</comment>
<proteinExistence type="inferred from homology"/>
<evidence type="ECO:0000313" key="9">
    <source>
        <dbReference type="Proteomes" id="UP000015530"/>
    </source>
</evidence>
<dbReference type="EC" id="3.2.1.21" evidence="3"/>
<evidence type="ECO:0000256" key="6">
    <source>
        <dbReference type="ARBA" id="ARBA00056775"/>
    </source>
</evidence>
<protein>
    <recommendedName>
        <fullName evidence="3">beta-glucosidase</fullName>
        <ecNumber evidence="3">3.2.1.21</ecNumber>
    </recommendedName>
</protein>
<evidence type="ECO:0000313" key="8">
    <source>
        <dbReference type="EMBL" id="EQB56628.1"/>
    </source>
</evidence>
<dbReference type="PANTHER" id="PTHR10353">
    <property type="entry name" value="GLYCOSYL HYDROLASE"/>
    <property type="match status" value="1"/>
</dbReference>
<dbReference type="Gene3D" id="3.20.20.80">
    <property type="entry name" value="Glycosidases"/>
    <property type="match status" value="1"/>
</dbReference>
<dbReference type="PANTHER" id="PTHR10353:SF36">
    <property type="entry name" value="LP05116P"/>
    <property type="match status" value="1"/>
</dbReference>
<dbReference type="FunFam" id="3.20.20.80:FF:000011">
    <property type="entry name" value="Cytosolic beta-glucosidase"/>
    <property type="match status" value="1"/>
</dbReference>
<dbReference type="PRINTS" id="PR00131">
    <property type="entry name" value="GLHYDRLASE1"/>
</dbReference>
<dbReference type="Pfam" id="PF00232">
    <property type="entry name" value="Glyco_hydro_1"/>
    <property type="match status" value="1"/>
</dbReference>
<dbReference type="EMBL" id="AMYD01000691">
    <property type="protein sequence ID" value="EQB56628.1"/>
    <property type="molecule type" value="Genomic_DNA"/>
</dbReference>
<gene>
    <name evidence="8" type="ORF">CGLO_03347</name>
</gene>